<dbReference type="EMBL" id="JAWZYT010000600">
    <property type="protein sequence ID" value="KAK4321317.1"/>
    <property type="molecule type" value="Genomic_DNA"/>
</dbReference>
<name>A0AAE1UF83_9EUCA</name>
<keyword evidence="4" id="KW-1185">Reference proteome</keyword>
<feature type="compositionally biased region" description="Basic and acidic residues" evidence="1">
    <location>
        <begin position="424"/>
        <end position="433"/>
    </location>
</feature>
<feature type="compositionally biased region" description="Low complexity" evidence="1">
    <location>
        <begin position="724"/>
        <end position="739"/>
    </location>
</feature>
<protein>
    <submittedName>
        <fullName evidence="3">Uncharacterized protein</fullName>
    </submittedName>
</protein>
<reference evidence="3" key="1">
    <citation type="submission" date="2023-11" db="EMBL/GenBank/DDBJ databases">
        <title>Genome assemblies of two species of porcelain crab, Petrolisthes cinctipes and Petrolisthes manimaculis (Anomura: Porcellanidae).</title>
        <authorList>
            <person name="Angst P."/>
        </authorList>
    </citation>
    <scope>NUCLEOTIDE SEQUENCE</scope>
    <source>
        <strain evidence="3">PB745_02</strain>
        <tissue evidence="3">Gill</tissue>
    </source>
</reference>
<gene>
    <name evidence="3" type="ORF">Pmani_007858</name>
</gene>
<accession>A0AAE1UF83</accession>
<feature type="region of interest" description="Disordered" evidence="1">
    <location>
        <begin position="124"/>
        <end position="254"/>
    </location>
</feature>
<keyword evidence="2" id="KW-0472">Membrane</keyword>
<sequence length="962" mass="103371">MHRGQIKMAGGAAASGASVVVMSTTRSGGNKSGRGVRAALAPPTVTSLRPPDRTVNGQRPVGGNTSGVGSGGSSGNSGPPVVASQSPSSASSSLPNHRVFHHHHQGPMAPVATAASGWSWLHGGDQLASQHTPRTYDPHQQQHHHHHETTRRELQGTGQRSSTWDSIGLVAENHTSQNTDNESLTDTGETQSGYHETERGREEGGDGESRGGNSKETLVVDIPSLDTHTDKQAGQGWARVEEGNARRGGIGGGFMVVDEGGWSDRRTVEGGQWWKEGGRGGGGRGSGGGGGGRGGGGRGGGGGGGGGGWTRETATPRNDTFGHVITEDLAHLSSGHSREWQVRVDVGSGGSGGRPISPSMAGRHDHTTTTRGRQHVWVLGEVEVEEEKEEDRKESKEVKASVDNIPQAPNMDFVNAYIHAAEHHNQDAQKGDTRVSPSSPASHPALAGSIHPSTSSGSSSAPSSTYSSSSSSSNLKDDLSPFHHQSLAPLQPRPSSGREDEYEPEDYTTYHDYSHHSRNILPQDNVWHPPSVSRGMHGNVATHRDERRNLGVQDIARLAGLTTAEDLLLFLERKGVTERHLFEFVNRGVTQREVLAFLEDPHNTTVARSPTSVDTRHNDFSVSDDDGEGGEQGMEPGVILPASDPNERKDSEEGEVSMAATEGNEEERQRRKNRKKARGKGRRDRERGKKGRRGRNRGGRRWRQGGRRQSTTPDPSEDTPEGETSSSTINTTPSSTINITHQHLPSTTVPVDTLLLPQSSSQPPSVILPTHTTAAAVPFHPHQQYPTTSTVATLLPATESPSVTTQTPSGKTALVSEITVTVMETHTDDHDEITVVENLRPARRRPNLPGKQHRDFDTNSSGRGEGHRGDDERPRGGMLGKGLRDPVQTEVELPTERTNFSREQQRDGYRFPVKGILIISGLMGALAVFTLVVLISYAVIKCTKKPVVNNYQVSEQKTEVPS</sequence>
<feature type="region of interest" description="Disordered" evidence="1">
    <location>
        <begin position="270"/>
        <end position="316"/>
    </location>
</feature>
<feature type="region of interest" description="Disordered" evidence="1">
    <location>
        <begin position="346"/>
        <end position="407"/>
    </location>
</feature>
<feature type="compositionally biased region" description="Low complexity" evidence="1">
    <location>
        <begin position="76"/>
        <end position="95"/>
    </location>
</feature>
<feature type="compositionally biased region" description="Gly residues" evidence="1">
    <location>
        <begin position="64"/>
        <end position="75"/>
    </location>
</feature>
<feature type="compositionally biased region" description="Basic and acidic residues" evidence="1">
    <location>
        <begin position="390"/>
        <end position="400"/>
    </location>
</feature>
<evidence type="ECO:0000313" key="3">
    <source>
        <dbReference type="EMBL" id="KAK4321317.1"/>
    </source>
</evidence>
<feature type="region of interest" description="Disordered" evidence="1">
    <location>
        <begin position="837"/>
        <end position="900"/>
    </location>
</feature>
<evidence type="ECO:0000256" key="2">
    <source>
        <dbReference type="SAM" id="Phobius"/>
    </source>
</evidence>
<dbReference type="AlphaFoldDB" id="A0AAE1UF83"/>
<feature type="compositionally biased region" description="Polar residues" evidence="1">
    <location>
        <begin position="156"/>
        <end position="165"/>
    </location>
</feature>
<feature type="compositionally biased region" description="Low complexity" evidence="1">
    <location>
        <begin position="436"/>
        <end position="473"/>
    </location>
</feature>
<evidence type="ECO:0000313" key="4">
    <source>
        <dbReference type="Proteomes" id="UP001292094"/>
    </source>
</evidence>
<feature type="compositionally biased region" description="Polar residues" evidence="1">
    <location>
        <begin position="173"/>
        <end position="194"/>
    </location>
</feature>
<feature type="compositionally biased region" description="Basic and acidic residues" evidence="1">
    <location>
        <begin position="195"/>
        <end position="209"/>
    </location>
</feature>
<proteinExistence type="predicted"/>
<organism evidence="3 4">
    <name type="scientific">Petrolisthes manimaculis</name>
    <dbReference type="NCBI Taxonomy" id="1843537"/>
    <lineage>
        <taxon>Eukaryota</taxon>
        <taxon>Metazoa</taxon>
        <taxon>Ecdysozoa</taxon>
        <taxon>Arthropoda</taxon>
        <taxon>Crustacea</taxon>
        <taxon>Multicrustacea</taxon>
        <taxon>Malacostraca</taxon>
        <taxon>Eumalacostraca</taxon>
        <taxon>Eucarida</taxon>
        <taxon>Decapoda</taxon>
        <taxon>Pleocyemata</taxon>
        <taxon>Anomura</taxon>
        <taxon>Galatheoidea</taxon>
        <taxon>Porcellanidae</taxon>
        <taxon>Petrolisthes</taxon>
    </lineage>
</organism>
<feature type="compositionally biased region" description="Basic residues" evidence="1">
    <location>
        <begin position="670"/>
        <end position="706"/>
    </location>
</feature>
<feature type="compositionally biased region" description="Basic and acidic residues" evidence="1">
    <location>
        <begin position="864"/>
        <end position="875"/>
    </location>
</feature>
<feature type="region of interest" description="Disordered" evidence="1">
    <location>
        <begin position="424"/>
        <end position="504"/>
    </location>
</feature>
<feature type="compositionally biased region" description="Gly residues" evidence="1">
    <location>
        <begin position="279"/>
        <end position="309"/>
    </location>
</feature>
<comment type="caution">
    <text evidence="3">The sequence shown here is derived from an EMBL/GenBank/DDBJ whole genome shotgun (WGS) entry which is preliminary data.</text>
</comment>
<feature type="compositionally biased region" description="Polar residues" evidence="1">
    <location>
        <begin position="604"/>
        <end position="613"/>
    </location>
</feature>
<dbReference type="Proteomes" id="UP001292094">
    <property type="component" value="Unassembled WGS sequence"/>
</dbReference>
<keyword evidence="2" id="KW-1133">Transmembrane helix</keyword>
<feature type="transmembrane region" description="Helical" evidence="2">
    <location>
        <begin position="916"/>
        <end position="940"/>
    </location>
</feature>
<evidence type="ECO:0000256" key="1">
    <source>
        <dbReference type="SAM" id="MobiDB-lite"/>
    </source>
</evidence>
<feature type="region of interest" description="Disordered" evidence="1">
    <location>
        <begin position="604"/>
        <end position="739"/>
    </location>
</feature>
<keyword evidence="2" id="KW-0812">Transmembrane</keyword>
<feature type="region of interest" description="Disordered" evidence="1">
    <location>
        <begin position="24"/>
        <end position="102"/>
    </location>
</feature>